<feature type="domain" description="HTH marR-type" evidence="1">
    <location>
        <begin position="5"/>
        <end position="157"/>
    </location>
</feature>
<comment type="caution">
    <text evidence="2">The sequence shown here is derived from an EMBL/GenBank/DDBJ whole genome shotgun (WGS) entry which is preliminary data.</text>
</comment>
<reference evidence="2 3" key="1">
    <citation type="submission" date="2024-06" db="EMBL/GenBank/DDBJ databases">
        <title>The Natural Products Discovery Center: Release of the First 8490 Sequenced Strains for Exploring Actinobacteria Biosynthetic Diversity.</title>
        <authorList>
            <person name="Kalkreuter E."/>
            <person name="Kautsar S.A."/>
            <person name="Yang D."/>
            <person name="Bader C.D."/>
            <person name="Teijaro C.N."/>
            <person name="Fluegel L."/>
            <person name="Davis C.M."/>
            <person name="Simpson J.R."/>
            <person name="Lauterbach L."/>
            <person name="Steele A.D."/>
            <person name="Gui C."/>
            <person name="Meng S."/>
            <person name="Li G."/>
            <person name="Viehrig K."/>
            <person name="Ye F."/>
            <person name="Su P."/>
            <person name="Kiefer A.F."/>
            <person name="Nichols A."/>
            <person name="Cepeda A.J."/>
            <person name="Yan W."/>
            <person name="Fan B."/>
            <person name="Jiang Y."/>
            <person name="Adhikari A."/>
            <person name="Zheng C.-J."/>
            <person name="Schuster L."/>
            <person name="Cowan T.M."/>
            <person name="Smanski M.J."/>
            <person name="Chevrette M.G."/>
            <person name="De Carvalho L.P.S."/>
            <person name="Shen B."/>
        </authorList>
    </citation>
    <scope>NUCLEOTIDE SEQUENCE [LARGE SCALE GENOMIC DNA]</scope>
    <source>
        <strain evidence="2 3">NPDC047833</strain>
    </source>
</reference>
<dbReference type="Proteomes" id="UP001553843">
    <property type="component" value="Unassembled WGS sequence"/>
</dbReference>
<dbReference type="Gene3D" id="1.10.10.10">
    <property type="entry name" value="Winged helix-like DNA-binding domain superfamily/Winged helix DNA-binding domain"/>
    <property type="match status" value="1"/>
</dbReference>
<name>A0ABV3M7A5_9ACTN</name>
<dbReference type="InterPro" id="IPR036388">
    <property type="entry name" value="WH-like_DNA-bd_sf"/>
</dbReference>
<dbReference type="PANTHER" id="PTHR33164">
    <property type="entry name" value="TRANSCRIPTIONAL REGULATOR, MARR FAMILY"/>
    <property type="match status" value="1"/>
</dbReference>
<dbReference type="Pfam" id="PF01047">
    <property type="entry name" value="MarR"/>
    <property type="match status" value="1"/>
</dbReference>
<dbReference type="EMBL" id="JBEYRS010000022">
    <property type="protein sequence ID" value="MEW2367116.1"/>
    <property type="molecule type" value="Genomic_DNA"/>
</dbReference>
<dbReference type="InterPro" id="IPR036390">
    <property type="entry name" value="WH_DNA-bd_sf"/>
</dbReference>
<evidence type="ECO:0000313" key="2">
    <source>
        <dbReference type="EMBL" id="MEW2367116.1"/>
    </source>
</evidence>
<dbReference type="InterPro" id="IPR000835">
    <property type="entry name" value="HTH_MarR-typ"/>
</dbReference>
<dbReference type="SUPFAM" id="SSF46785">
    <property type="entry name" value="Winged helix' DNA-binding domain"/>
    <property type="match status" value="1"/>
</dbReference>
<evidence type="ECO:0000259" key="1">
    <source>
        <dbReference type="PROSITE" id="PS50995"/>
    </source>
</evidence>
<dbReference type="RefSeq" id="WP_359772998.1">
    <property type="nucleotide sequence ID" value="NZ_JBEYRR010000001.1"/>
</dbReference>
<dbReference type="InterPro" id="IPR039422">
    <property type="entry name" value="MarR/SlyA-like"/>
</dbReference>
<protein>
    <submittedName>
        <fullName evidence="2">MarR family transcriptional regulator</fullName>
    </submittedName>
</protein>
<proteinExistence type="predicted"/>
<sequence>MERTDDQARPAVGEATRHVGQGGLLEGLRIYGADYADMRRLFARWLGLHATDAAALIEVANCELREDLLTPARLSERIQLSPNATSALLNRMEQTGHILRTREHTDRRVVTLRAGEQARLLAEQFFTPVARRTQAVIDRYPAELLEQFQQLLDDLHHTMRTCLTEAGEAARTARSSGTSSA</sequence>
<keyword evidence="3" id="KW-1185">Reference proteome</keyword>
<dbReference type="SMART" id="SM00347">
    <property type="entry name" value="HTH_MARR"/>
    <property type="match status" value="1"/>
</dbReference>
<evidence type="ECO:0000313" key="3">
    <source>
        <dbReference type="Proteomes" id="UP001553843"/>
    </source>
</evidence>
<organism evidence="2 3">
    <name type="scientific">Streptomyces huasconensis</name>
    <dbReference type="NCBI Taxonomy" id="1854574"/>
    <lineage>
        <taxon>Bacteria</taxon>
        <taxon>Bacillati</taxon>
        <taxon>Actinomycetota</taxon>
        <taxon>Actinomycetes</taxon>
        <taxon>Kitasatosporales</taxon>
        <taxon>Streptomycetaceae</taxon>
        <taxon>Streptomyces</taxon>
    </lineage>
</organism>
<accession>A0ABV3M7A5</accession>
<dbReference type="PROSITE" id="PS50995">
    <property type="entry name" value="HTH_MARR_2"/>
    <property type="match status" value="1"/>
</dbReference>
<gene>
    <name evidence="2" type="ORF">AB0887_34900</name>
</gene>
<dbReference type="PANTHER" id="PTHR33164:SF106">
    <property type="entry name" value="TRANSCRIPTIONAL REGULATORY PROTEIN"/>
    <property type="match status" value="1"/>
</dbReference>